<dbReference type="KEGG" id="parq:DSM112329_03708"/>
<accession>A0AAU7AYY6</accession>
<dbReference type="AlphaFoldDB" id="A0AAU7AYY6"/>
<sequence length="101" mass="10791">MRAFLAGTVCATAVLGLVAPAAAADRCGKGPQHPGRAENLIVDVRATKTTCRTARQVAGRYRDRSSRTPLGFTCRSTPGEAEATVRCKRGARVVTFRLIVF</sequence>
<name>A0AAU7AYY6_9ACTN</name>
<gene>
    <name evidence="2" type="ORF">DSM112329_03708</name>
</gene>
<protein>
    <submittedName>
        <fullName evidence="2">Uncharacterized protein</fullName>
    </submittedName>
</protein>
<evidence type="ECO:0000313" key="2">
    <source>
        <dbReference type="EMBL" id="XAY06830.1"/>
    </source>
</evidence>
<proteinExistence type="predicted"/>
<evidence type="ECO:0000256" key="1">
    <source>
        <dbReference type="SAM" id="SignalP"/>
    </source>
</evidence>
<reference evidence="2" key="1">
    <citation type="submission" date="2022-12" db="EMBL/GenBank/DDBJ databases">
        <title>Paraconexibacter alkalitolerans sp. nov. and Baekduia alba sp. nov., isolated from soil and emended description of the genera Paraconexibacter (Chun et al., 2020) and Baekduia (An et al., 2020).</title>
        <authorList>
            <person name="Vieira S."/>
            <person name="Huber K.J."/>
            <person name="Geppert A."/>
            <person name="Wolf J."/>
            <person name="Neumann-Schaal M."/>
            <person name="Muesken M."/>
            <person name="Overmann J."/>
        </authorList>
    </citation>
    <scope>NUCLEOTIDE SEQUENCE</scope>
    <source>
        <strain evidence="2">AEG42_29</strain>
    </source>
</reference>
<keyword evidence="1" id="KW-0732">Signal</keyword>
<organism evidence="2">
    <name type="scientific">Paraconexibacter sp. AEG42_29</name>
    <dbReference type="NCBI Taxonomy" id="2997339"/>
    <lineage>
        <taxon>Bacteria</taxon>
        <taxon>Bacillati</taxon>
        <taxon>Actinomycetota</taxon>
        <taxon>Thermoleophilia</taxon>
        <taxon>Solirubrobacterales</taxon>
        <taxon>Paraconexibacteraceae</taxon>
        <taxon>Paraconexibacter</taxon>
    </lineage>
</organism>
<feature type="chain" id="PRO_5043548830" evidence="1">
    <location>
        <begin position="24"/>
        <end position="101"/>
    </location>
</feature>
<feature type="signal peptide" evidence="1">
    <location>
        <begin position="1"/>
        <end position="23"/>
    </location>
</feature>
<dbReference type="EMBL" id="CP114014">
    <property type="protein sequence ID" value="XAY06830.1"/>
    <property type="molecule type" value="Genomic_DNA"/>
</dbReference>